<dbReference type="SMART" id="SM00768">
    <property type="entry name" value="X8"/>
    <property type="match status" value="1"/>
</dbReference>
<evidence type="ECO:0000256" key="12">
    <source>
        <dbReference type="ARBA" id="ARBA00033417"/>
    </source>
</evidence>
<evidence type="ECO:0000256" key="9">
    <source>
        <dbReference type="ARBA" id="ARBA00023157"/>
    </source>
</evidence>
<feature type="domain" description="X8" evidence="16">
    <location>
        <begin position="413"/>
        <end position="491"/>
    </location>
</feature>
<keyword evidence="8" id="KW-0611">Plant defense</keyword>
<dbReference type="PANTHER" id="PTHR32227">
    <property type="entry name" value="GLUCAN ENDO-1,3-BETA-GLUCOSIDASE BG1-RELATED-RELATED"/>
    <property type="match status" value="1"/>
</dbReference>
<keyword evidence="7 14" id="KW-0378">Hydrolase</keyword>
<dbReference type="FunFam" id="1.20.58.1040:FF:000003">
    <property type="entry name" value="glucan endo-1,3-beta-glucosidase 7"/>
    <property type="match status" value="1"/>
</dbReference>
<dbReference type="GO" id="GO:0005975">
    <property type="term" value="P:carbohydrate metabolic process"/>
    <property type="evidence" value="ECO:0007669"/>
    <property type="project" value="InterPro"/>
</dbReference>
<keyword evidence="5" id="KW-0449">Lipoprotein</keyword>
<comment type="similarity">
    <text evidence="3 13">Belongs to the glycosyl hydrolase 17 family.</text>
</comment>
<evidence type="ECO:0000256" key="14">
    <source>
        <dbReference type="RuleBase" id="RU004336"/>
    </source>
</evidence>
<dbReference type="EMBL" id="BDDD01000667">
    <property type="protein sequence ID" value="GAV68881.1"/>
    <property type="molecule type" value="Genomic_DNA"/>
</dbReference>
<organism evidence="17 18">
    <name type="scientific">Cephalotus follicularis</name>
    <name type="common">Albany pitcher plant</name>
    <dbReference type="NCBI Taxonomy" id="3775"/>
    <lineage>
        <taxon>Eukaryota</taxon>
        <taxon>Viridiplantae</taxon>
        <taxon>Streptophyta</taxon>
        <taxon>Embryophyta</taxon>
        <taxon>Tracheophyta</taxon>
        <taxon>Spermatophyta</taxon>
        <taxon>Magnoliopsida</taxon>
        <taxon>eudicotyledons</taxon>
        <taxon>Gunneridae</taxon>
        <taxon>Pentapetalae</taxon>
        <taxon>rosids</taxon>
        <taxon>fabids</taxon>
        <taxon>Oxalidales</taxon>
        <taxon>Cephalotaceae</taxon>
        <taxon>Cephalotus</taxon>
    </lineage>
</organism>
<accession>A0A1Q3BLJ4</accession>
<dbReference type="FunFam" id="3.20.20.80:FF:000002">
    <property type="entry name" value="Glucan endo-1,3-beta-glucosidase 3"/>
    <property type="match status" value="1"/>
</dbReference>
<protein>
    <recommendedName>
        <fullName evidence="4">glucan endo-1,3-beta-D-glucosidase</fullName>
        <ecNumber evidence="4">3.2.1.39</ecNumber>
    </recommendedName>
    <alternativeName>
        <fullName evidence="11">(1-&gt;3)-beta-glucan endohydrolase</fullName>
    </alternativeName>
    <alternativeName>
        <fullName evidence="12">Beta-1,3-endoglucanase</fullName>
    </alternativeName>
</protein>
<comment type="subcellular location">
    <subcellularLocation>
        <location evidence="2">Cell membrane</location>
        <topology evidence="2">Lipid-anchor</topology>
        <topology evidence="2">GPI-anchor</topology>
    </subcellularLocation>
</comment>
<dbReference type="PROSITE" id="PS00587">
    <property type="entry name" value="GLYCOSYL_HYDROL_F17"/>
    <property type="match status" value="1"/>
</dbReference>
<proteinExistence type="inferred from homology"/>
<keyword evidence="6 15" id="KW-0732">Signal</keyword>
<evidence type="ECO:0000256" key="1">
    <source>
        <dbReference type="ARBA" id="ARBA00000382"/>
    </source>
</evidence>
<dbReference type="STRING" id="3775.A0A1Q3BLJ4"/>
<dbReference type="EC" id="3.2.1.39" evidence="4"/>
<dbReference type="FunCoup" id="A0A1Q3BLJ4">
    <property type="interactions" value="1"/>
</dbReference>
<evidence type="ECO:0000256" key="15">
    <source>
        <dbReference type="SAM" id="SignalP"/>
    </source>
</evidence>
<dbReference type="SUPFAM" id="SSF51445">
    <property type="entry name" value="(Trans)glycosidases"/>
    <property type="match status" value="1"/>
</dbReference>
<evidence type="ECO:0000256" key="7">
    <source>
        <dbReference type="ARBA" id="ARBA00022801"/>
    </source>
</evidence>
<keyword evidence="5" id="KW-0472">Membrane</keyword>
<dbReference type="InterPro" id="IPR000490">
    <property type="entry name" value="Glyco_hydro_17"/>
</dbReference>
<feature type="signal peptide" evidence="15">
    <location>
        <begin position="1"/>
        <end position="28"/>
    </location>
</feature>
<keyword evidence="10 14" id="KW-0326">Glycosidase</keyword>
<evidence type="ECO:0000313" key="18">
    <source>
        <dbReference type="Proteomes" id="UP000187406"/>
    </source>
</evidence>
<dbReference type="InterPro" id="IPR017853">
    <property type="entry name" value="GH"/>
</dbReference>
<comment type="catalytic activity">
    <reaction evidence="1">
        <text>Hydrolysis of (1-&gt;3)-beta-D-glucosidic linkages in (1-&gt;3)-beta-D-glucans.</text>
        <dbReference type="EC" id="3.2.1.39"/>
    </reaction>
</comment>
<dbReference type="AlphaFoldDB" id="A0A1Q3BLJ4"/>
<dbReference type="Pfam" id="PF07983">
    <property type="entry name" value="X8"/>
    <property type="match status" value="1"/>
</dbReference>
<keyword evidence="5" id="KW-0336">GPI-anchor</keyword>
<evidence type="ECO:0000256" key="13">
    <source>
        <dbReference type="RuleBase" id="RU004335"/>
    </source>
</evidence>
<name>A0A1Q3BLJ4_CEPFO</name>
<feature type="chain" id="PRO_5012253339" description="glucan endo-1,3-beta-D-glucosidase" evidence="15">
    <location>
        <begin position="29"/>
        <end position="492"/>
    </location>
</feature>
<evidence type="ECO:0000313" key="17">
    <source>
        <dbReference type="EMBL" id="GAV68881.1"/>
    </source>
</evidence>
<comment type="caution">
    <text evidence="17">The sequence shown here is derived from an EMBL/GenBank/DDBJ whole genome shotgun (WGS) entry which is preliminary data.</text>
</comment>
<keyword evidence="5" id="KW-0325">Glycoprotein</keyword>
<feature type="non-terminal residue" evidence="17">
    <location>
        <position position="492"/>
    </location>
</feature>
<dbReference type="InterPro" id="IPR044965">
    <property type="entry name" value="Glyco_hydro_17_plant"/>
</dbReference>
<sequence length="492" mass="54854">MATTTTTTTHSLLLLTTILLHLSTTATAIGVNYGTLADNLPPPSQVANFLKTQTTIDSIKLFDVNQDIIRAFANTGIYVSVTVPNGEIPSLTNMRIARRWVNTNIKPFYPQTKIKYICVGNEILHWGGKDLIFNLVPAMRVLHRALVRAGFNDIKVTTPHSLGILQMSVPPSQGRFRYGFIKPVLAPMLKFLRETKSPFMFNPYPYFGYSPNQANYVLFRPNRGVHDKYTGITYTNMFEALIDATYSAMKAIGYGDVGIVLGETGWPSLGEPFLTQCTVANAVQFNGHVANLVSSGKGTPLMPNRKFETYIFALFNENQKPGSIAEKNFGLFRPDFSPVYDIGIMRNGRQVNYALFRCNGFLSIGKETDPYNIYTRSINMVSLCTQITSFWFWHLKQYSYETFTQTTPAAGKKWCVPRADASEQALKSNIDYACSQGVDCNPIQAGGACFDPNNIKSHAAFVMNSYYQSHGRNDFNCDFSHTGVLSTSDPSK</sequence>
<dbReference type="GO" id="GO:0098552">
    <property type="term" value="C:side of membrane"/>
    <property type="evidence" value="ECO:0007669"/>
    <property type="project" value="UniProtKB-KW"/>
</dbReference>
<evidence type="ECO:0000256" key="3">
    <source>
        <dbReference type="ARBA" id="ARBA00008773"/>
    </source>
</evidence>
<dbReference type="GO" id="GO:0042973">
    <property type="term" value="F:glucan endo-1,3-beta-D-glucosidase activity"/>
    <property type="evidence" value="ECO:0007669"/>
    <property type="project" value="UniProtKB-EC"/>
</dbReference>
<evidence type="ECO:0000256" key="10">
    <source>
        <dbReference type="ARBA" id="ARBA00023295"/>
    </source>
</evidence>
<evidence type="ECO:0000256" key="5">
    <source>
        <dbReference type="ARBA" id="ARBA00022622"/>
    </source>
</evidence>
<dbReference type="GO" id="GO:0005886">
    <property type="term" value="C:plasma membrane"/>
    <property type="evidence" value="ECO:0007669"/>
    <property type="project" value="UniProtKB-SubCell"/>
</dbReference>
<evidence type="ECO:0000256" key="4">
    <source>
        <dbReference type="ARBA" id="ARBA00012780"/>
    </source>
</evidence>
<evidence type="ECO:0000256" key="2">
    <source>
        <dbReference type="ARBA" id="ARBA00004609"/>
    </source>
</evidence>
<dbReference type="OrthoDB" id="1938138at2759"/>
<keyword evidence="18" id="KW-1185">Reference proteome</keyword>
<dbReference type="InParanoid" id="A0A1Q3BLJ4"/>
<keyword evidence="9" id="KW-1015">Disulfide bond</keyword>
<dbReference type="Pfam" id="PF00332">
    <property type="entry name" value="Glyco_hydro_17"/>
    <property type="match status" value="1"/>
</dbReference>
<dbReference type="GO" id="GO:0006952">
    <property type="term" value="P:defense response"/>
    <property type="evidence" value="ECO:0007669"/>
    <property type="project" value="UniProtKB-KW"/>
</dbReference>
<dbReference type="Gene3D" id="1.20.58.1040">
    <property type="match status" value="1"/>
</dbReference>
<evidence type="ECO:0000256" key="11">
    <source>
        <dbReference type="ARBA" id="ARBA00033335"/>
    </source>
</evidence>
<dbReference type="Gene3D" id="3.20.20.80">
    <property type="entry name" value="Glycosidases"/>
    <property type="match status" value="1"/>
</dbReference>
<evidence type="ECO:0000256" key="6">
    <source>
        <dbReference type="ARBA" id="ARBA00022729"/>
    </source>
</evidence>
<reference evidence="18" key="1">
    <citation type="submission" date="2016-04" db="EMBL/GenBank/DDBJ databases">
        <title>Cephalotus genome sequencing.</title>
        <authorList>
            <person name="Fukushima K."/>
            <person name="Hasebe M."/>
            <person name="Fang X."/>
        </authorList>
    </citation>
    <scope>NUCLEOTIDE SEQUENCE [LARGE SCALE GENOMIC DNA]</scope>
    <source>
        <strain evidence="18">cv. St1</strain>
    </source>
</reference>
<evidence type="ECO:0000256" key="8">
    <source>
        <dbReference type="ARBA" id="ARBA00022821"/>
    </source>
</evidence>
<evidence type="ECO:0000259" key="16">
    <source>
        <dbReference type="SMART" id="SM00768"/>
    </source>
</evidence>
<dbReference type="Proteomes" id="UP000187406">
    <property type="component" value="Unassembled WGS sequence"/>
</dbReference>
<gene>
    <name evidence="17" type="ORF">CFOL_v3_12384</name>
</gene>
<dbReference type="InterPro" id="IPR012946">
    <property type="entry name" value="X8"/>
</dbReference>